<gene>
    <name evidence="1" type="ORF">TH5_08910</name>
</gene>
<dbReference type="RefSeq" id="WP_114121520.1">
    <property type="nucleotide sequence ID" value="NZ_JPWA01000008.1"/>
</dbReference>
<dbReference type="EMBL" id="JPWA01000008">
    <property type="protein sequence ID" value="RCK06312.1"/>
    <property type="molecule type" value="Genomic_DNA"/>
</dbReference>
<name>A0A367UGY2_9PROT</name>
<dbReference type="Gene3D" id="3.40.50.150">
    <property type="entry name" value="Vaccinia Virus protein VP39"/>
    <property type="match status" value="1"/>
</dbReference>
<dbReference type="SUPFAM" id="SSF53335">
    <property type="entry name" value="S-adenosyl-L-methionine-dependent methyltransferases"/>
    <property type="match status" value="1"/>
</dbReference>
<reference evidence="1 2" key="1">
    <citation type="submission" date="2014-07" db="EMBL/GenBank/DDBJ databases">
        <title>Draft genome sequence of Thalassospira xianhensis P-4 (MCCC 1A02616).</title>
        <authorList>
            <person name="Lai Q."/>
            <person name="Shao Z."/>
        </authorList>
    </citation>
    <scope>NUCLEOTIDE SEQUENCE [LARGE SCALE GENOMIC DNA]</scope>
    <source>
        <strain evidence="1 2">MCCC 1A02616</strain>
    </source>
</reference>
<keyword evidence="2" id="KW-1185">Reference proteome</keyword>
<dbReference type="AlphaFoldDB" id="A0A367UGY2"/>
<organism evidence="1 2">
    <name type="scientific">Thalassospira xianhensis MCCC 1A02616</name>
    <dbReference type="NCBI Taxonomy" id="1177929"/>
    <lineage>
        <taxon>Bacteria</taxon>
        <taxon>Pseudomonadati</taxon>
        <taxon>Pseudomonadota</taxon>
        <taxon>Alphaproteobacteria</taxon>
        <taxon>Rhodospirillales</taxon>
        <taxon>Thalassospiraceae</taxon>
        <taxon>Thalassospira</taxon>
    </lineage>
</organism>
<dbReference type="Proteomes" id="UP000252419">
    <property type="component" value="Unassembled WGS sequence"/>
</dbReference>
<evidence type="ECO:0000313" key="2">
    <source>
        <dbReference type="Proteomes" id="UP000252419"/>
    </source>
</evidence>
<sequence length="176" mass="19379">MKPGFSYSCLNTHAVAYGRFTQPFINELATFLSGKRVLEICAGNGYFAALLSEQGVSITPTSLFSGHDGHGERMYCPVEELDAEMAVDLHGDAHDVLLCSWPTTNNAMVRAATKWGADRDIVFIGEFTDYTKGHLGGCATDDFFANIDVISDFSSYEARLIERAIVVRWRDAAHTN</sequence>
<accession>A0A367UGY2</accession>
<comment type="caution">
    <text evidence="1">The sequence shown here is derived from an EMBL/GenBank/DDBJ whole genome shotgun (WGS) entry which is preliminary data.</text>
</comment>
<protein>
    <recommendedName>
        <fullName evidence="3">SAM-dependent methyltransferase</fullName>
    </recommendedName>
</protein>
<evidence type="ECO:0008006" key="3">
    <source>
        <dbReference type="Google" id="ProtNLM"/>
    </source>
</evidence>
<evidence type="ECO:0000313" key="1">
    <source>
        <dbReference type="EMBL" id="RCK06312.1"/>
    </source>
</evidence>
<dbReference type="InterPro" id="IPR029063">
    <property type="entry name" value="SAM-dependent_MTases_sf"/>
</dbReference>
<proteinExistence type="predicted"/>